<evidence type="ECO:0000313" key="5">
    <source>
        <dbReference type="EMBL" id="BEP27788.1"/>
    </source>
</evidence>
<proteinExistence type="inferred from homology"/>
<dbReference type="CDD" id="cd04179">
    <property type="entry name" value="DPM_DPG-synthase_like"/>
    <property type="match status" value="1"/>
</dbReference>
<dbReference type="AlphaFoldDB" id="A0AAU9E0P0"/>
<evidence type="ECO:0000256" key="3">
    <source>
        <dbReference type="ARBA" id="ARBA00022679"/>
    </source>
</evidence>
<gene>
    <name evidence="5" type="ORF">HLPR_01190</name>
</gene>
<dbReference type="Gene3D" id="3.90.550.10">
    <property type="entry name" value="Spore Coat Polysaccharide Biosynthesis Protein SpsA, Chain A"/>
    <property type="match status" value="1"/>
</dbReference>
<dbReference type="GO" id="GO:0004582">
    <property type="term" value="F:dolichyl-phosphate beta-D-mannosyltransferase activity"/>
    <property type="evidence" value="ECO:0007669"/>
    <property type="project" value="InterPro"/>
</dbReference>
<evidence type="ECO:0000256" key="2">
    <source>
        <dbReference type="ARBA" id="ARBA00022676"/>
    </source>
</evidence>
<comment type="similarity">
    <text evidence="1">Belongs to the glycosyltransferase 2 family.</text>
</comment>
<dbReference type="InterPro" id="IPR029044">
    <property type="entry name" value="Nucleotide-diphossugar_trans"/>
</dbReference>
<dbReference type="Pfam" id="PF00535">
    <property type="entry name" value="Glycos_transf_2"/>
    <property type="match status" value="1"/>
</dbReference>
<reference evidence="5 6" key="1">
    <citation type="submission" date="2023-08" db="EMBL/GenBank/DDBJ databases">
        <title>Helicovermis profunda gen. nov., sp. nov., a novel mesophilic, fermentative bacterium within the Bacillota from a deep-sea hydrothermal vent chimney.</title>
        <authorList>
            <person name="Miyazaki U."/>
            <person name="Mizutani D."/>
            <person name="Hashimoto Y."/>
            <person name="Tame A."/>
            <person name="Sawayama S."/>
            <person name="Miyazaki J."/>
            <person name="Takai K."/>
            <person name="Nakagawa S."/>
        </authorList>
    </citation>
    <scope>NUCLEOTIDE SEQUENCE [LARGE SCALE GENOMIC DNA]</scope>
    <source>
        <strain evidence="5 6">S502</strain>
    </source>
</reference>
<evidence type="ECO:0000259" key="4">
    <source>
        <dbReference type="Pfam" id="PF00535"/>
    </source>
</evidence>
<accession>A0AAU9E0P0</accession>
<name>A0AAU9E0P0_9FIRM</name>
<dbReference type="InterPro" id="IPR039528">
    <property type="entry name" value="DPM1-like"/>
</dbReference>
<organism evidence="5 6">
    <name type="scientific">Helicovermis profundi</name>
    <dbReference type="NCBI Taxonomy" id="3065157"/>
    <lineage>
        <taxon>Bacteria</taxon>
        <taxon>Bacillati</taxon>
        <taxon>Bacillota</taxon>
        <taxon>Clostridia</taxon>
        <taxon>Helicovermis</taxon>
    </lineage>
</organism>
<dbReference type="KEGG" id="hprf:HLPR_01190"/>
<dbReference type="GO" id="GO:0016020">
    <property type="term" value="C:membrane"/>
    <property type="evidence" value="ECO:0007669"/>
    <property type="project" value="GOC"/>
</dbReference>
<sequence length="252" mass="29106">MNSLFVVLPAYNEEYNIVKVIEDWRSQNKTFLKENLLLKIVVVDDFSTDNTFKKINTFYSNKNSIHIIKHSRNKGLGGAIKSGIEFALSEANENDLLFIMDSDFTHKAKFSINMLNHMNNTSSDVVIASRFQNGSKVLGVPKHRLMLSYFAKKYYSLILNVPNVRDYTCGYRLYNINALKNVKSVYKDSYISEMGFTCMVELLYKLHRTGSSFSEVPFSLHYDEKEGESKMKILKTSFNSLRIPFYIKSITQ</sequence>
<protein>
    <submittedName>
        <fullName evidence="5">Glycosyltransferase family 2 protein</fullName>
    </submittedName>
</protein>
<dbReference type="InterPro" id="IPR001173">
    <property type="entry name" value="Glyco_trans_2-like"/>
</dbReference>
<keyword evidence="2" id="KW-0328">Glycosyltransferase</keyword>
<dbReference type="GO" id="GO:0009247">
    <property type="term" value="P:glycolipid biosynthetic process"/>
    <property type="evidence" value="ECO:0007669"/>
    <property type="project" value="TreeGrafter"/>
</dbReference>
<evidence type="ECO:0000256" key="1">
    <source>
        <dbReference type="ARBA" id="ARBA00006739"/>
    </source>
</evidence>
<dbReference type="SUPFAM" id="SSF53448">
    <property type="entry name" value="Nucleotide-diphospho-sugar transferases"/>
    <property type="match status" value="1"/>
</dbReference>
<keyword evidence="6" id="KW-1185">Reference proteome</keyword>
<keyword evidence="3" id="KW-0808">Transferase</keyword>
<dbReference type="PANTHER" id="PTHR43398:SF1">
    <property type="entry name" value="DOLICHOL-PHOSPHATE MANNOSYLTRANSFERASE SUBUNIT 1"/>
    <property type="match status" value="1"/>
</dbReference>
<dbReference type="RefSeq" id="WP_338536157.1">
    <property type="nucleotide sequence ID" value="NZ_AP028654.1"/>
</dbReference>
<feature type="domain" description="Glycosyltransferase 2-like" evidence="4">
    <location>
        <begin position="6"/>
        <end position="181"/>
    </location>
</feature>
<dbReference type="EMBL" id="AP028654">
    <property type="protein sequence ID" value="BEP27788.1"/>
    <property type="molecule type" value="Genomic_DNA"/>
</dbReference>
<dbReference type="Proteomes" id="UP001321786">
    <property type="component" value="Chromosome"/>
</dbReference>
<evidence type="ECO:0000313" key="6">
    <source>
        <dbReference type="Proteomes" id="UP001321786"/>
    </source>
</evidence>
<dbReference type="PANTHER" id="PTHR43398">
    <property type="entry name" value="DOLICHOL-PHOSPHATE MANNOSYLTRANSFERASE SUBUNIT 1"/>
    <property type="match status" value="1"/>
</dbReference>